<name>A0A7I8LNT8_SPIIN</name>
<evidence type="ECO:0000256" key="1">
    <source>
        <dbReference type="ARBA" id="ARBA00023016"/>
    </source>
</evidence>
<sequence length="184" mass="20843">MERALIFGDDDYDDLESAFDLPAEMHMTFEFPDDGEPVPRQPALDYVKNPSALLRTPADIYDHNDSYSFVIDMPGLEANMIKVTVEDDKILHVVGRRRKKAAEEEPAKAEGEVEARSKPEAPAARPIRIERRRARYMRRFSLPKDADREKVKASYRNGVLTVMVDKVPAKGQPSRSRSVSIPVS</sequence>
<dbReference type="PROSITE" id="PS01031">
    <property type="entry name" value="SHSP"/>
    <property type="match status" value="1"/>
</dbReference>
<gene>
    <name evidence="6" type="ORF">SI7747_18020201</name>
    <name evidence="7" type="ORF">SI8410_18021703</name>
</gene>
<dbReference type="EMBL" id="LR746281">
    <property type="protein sequence ID" value="CAA7411025.1"/>
    <property type="molecule type" value="Genomic_DNA"/>
</dbReference>
<dbReference type="OrthoDB" id="1245404at2759"/>
<evidence type="ECO:0000313" key="7">
    <source>
        <dbReference type="EMBL" id="CAA7411025.1"/>
    </source>
</evidence>
<organism evidence="7 8">
    <name type="scientific">Spirodela intermedia</name>
    <name type="common">Intermediate duckweed</name>
    <dbReference type="NCBI Taxonomy" id="51605"/>
    <lineage>
        <taxon>Eukaryota</taxon>
        <taxon>Viridiplantae</taxon>
        <taxon>Streptophyta</taxon>
        <taxon>Embryophyta</taxon>
        <taxon>Tracheophyta</taxon>
        <taxon>Spermatophyta</taxon>
        <taxon>Magnoliopsida</taxon>
        <taxon>Liliopsida</taxon>
        <taxon>Araceae</taxon>
        <taxon>Lemnoideae</taxon>
        <taxon>Spirodela</taxon>
    </lineage>
</organism>
<dbReference type="InterPro" id="IPR008978">
    <property type="entry name" value="HSP20-like_chaperone"/>
</dbReference>
<evidence type="ECO:0000259" key="5">
    <source>
        <dbReference type="PROSITE" id="PS01031"/>
    </source>
</evidence>
<protein>
    <recommendedName>
        <fullName evidence="5">SHSP domain-containing protein</fullName>
    </recommendedName>
</protein>
<accession>A0A7I8LNT8</accession>
<feature type="compositionally biased region" description="Basic and acidic residues" evidence="4">
    <location>
        <begin position="101"/>
        <end position="119"/>
    </location>
</feature>
<dbReference type="PANTHER" id="PTHR11527">
    <property type="entry name" value="HEAT-SHOCK PROTEIN 20 FAMILY MEMBER"/>
    <property type="match status" value="1"/>
</dbReference>
<comment type="similarity">
    <text evidence="2 3">Belongs to the small heat shock protein (HSP20) family.</text>
</comment>
<dbReference type="AlphaFoldDB" id="A0A7I8LNT8"/>
<evidence type="ECO:0000256" key="2">
    <source>
        <dbReference type="PROSITE-ProRule" id="PRU00285"/>
    </source>
</evidence>
<evidence type="ECO:0000313" key="6">
    <source>
        <dbReference type="EMBL" id="CAA2634810.1"/>
    </source>
</evidence>
<proteinExistence type="inferred from homology"/>
<dbReference type="Gene3D" id="2.60.40.790">
    <property type="match status" value="1"/>
</dbReference>
<dbReference type="EMBL" id="LR743605">
    <property type="protein sequence ID" value="CAA2634810.1"/>
    <property type="molecule type" value="Genomic_DNA"/>
</dbReference>
<dbReference type="Pfam" id="PF00011">
    <property type="entry name" value="HSP20"/>
    <property type="match status" value="1"/>
</dbReference>
<dbReference type="CDD" id="cd06464">
    <property type="entry name" value="ACD_sHsps-like"/>
    <property type="match status" value="1"/>
</dbReference>
<evidence type="ECO:0000313" key="8">
    <source>
        <dbReference type="Proteomes" id="UP000663760"/>
    </source>
</evidence>
<dbReference type="InterPro" id="IPR002068">
    <property type="entry name" value="A-crystallin/Hsp20_dom"/>
</dbReference>
<reference evidence="7" key="1">
    <citation type="submission" date="2020-02" db="EMBL/GenBank/DDBJ databases">
        <authorList>
            <person name="Scholz U."/>
            <person name="Mascher M."/>
            <person name="Fiebig A."/>
        </authorList>
    </citation>
    <scope>NUCLEOTIDE SEQUENCE</scope>
</reference>
<evidence type="ECO:0000256" key="4">
    <source>
        <dbReference type="SAM" id="MobiDB-lite"/>
    </source>
</evidence>
<evidence type="ECO:0000256" key="3">
    <source>
        <dbReference type="RuleBase" id="RU003616"/>
    </source>
</evidence>
<dbReference type="InterPro" id="IPR031107">
    <property type="entry name" value="Small_HSP"/>
</dbReference>
<dbReference type="Proteomes" id="UP000663760">
    <property type="component" value="Chromosome 18"/>
</dbReference>
<feature type="domain" description="SHSP" evidence="5">
    <location>
        <begin position="49"/>
        <end position="184"/>
    </location>
</feature>
<dbReference type="SUPFAM" id="SSF49764">
    <property type="entry name" value="HSP20-like chaperones"/>
    <property type="match status" value="1"/>
</dbReference>
<keyword evidence="1" id="KW-0346">Stress response</keyword>
<keyword evidence="8" id="KW-1185">Reference proteome</keyword>
<feature type="region of interest" description="Disordered" evidence="4">
    <location>
        <begin position="98"/>
        <end position="127"/>
    </location>
</feature>